<dbReference type="InterPro" id="IPR018497">
    <property type="entry name" value="Peptidase_M13_C"/>
</dbReference>
<gene>
    <name evidence="11" type="ORF">ACFFGE_09570</name>
</gene>
<dbReference type="PRINTS" id="PR00786">
    <property type="entry name" value="NEPRILYSIN"/>
</dbReference>
<dbReference type="InterPro" id="IPR008753">
    <property type="entry name" value="Peptidase_M13_N"/>
</dbReference>
<dbReference type="SUPFAM" id="SSF55486">
    <property type="entry name" value="Metalloproteases ('zincins'), catalytic domain"/>
    <property type="match status" value="1"/>
</dbReference>
<dbReference type="Pfam" id="PF05649">
    <property type="entry name" value="Peptidase_M13_N"/>
    <property type="match status" value="1"/>
</dbReference>
<evidence type="ECO:0000256" key="6">
    <source>
        <dbReference type="ARBA" id="ARBA00022833"/>
    </source>
</evidence>
<keyword evidence="5" id="KW-0378">Hydrolase</keyword>
<dbReference type="PANTHER" id="PTHR11733:SF167">
    <property type="entry name" value="FI17812P1-RELATED"/>
    <property type="match status" value="1"/>
</dbReference>
<protein>
    <submittedName>
        <fullName evidence="11">M13 family metallopeptidase</fullName>
    </submittedName>
</protein>
<evidence type="ECO:0000256" key="3">
    <source>
        <dbReference type="ARBA" id="ARBA00022670"/>
    </source>
</evidence>
<evidence type="ECO:0000313" key="12">
    <source>
        <dbReference type="Proteomes" id="UP001589906"/>
    </source>
</evidence>
<dbReference type="Pfam" id="PF01431">
    <property type="entry name" value="Peptidase_M13"/>
    <property type="match status" value="1"/>
</dbReference>
<dbReference type="PROSITE" id="PS51885">
    <property type="entry name" value="NEPRILYSIN"/>
    <property type="match status" value="1"/>
</dbReference>
<name>A0ABV6R3C4_9CAUL</name>
<feature type="chain" id="PRO_5045455313" evidence="8">
    <location>
        <begin position="22"/>
        <end position="709"/>
    </location>
</feature>
<evidence type="ECO:0000256" key="4">
    <source>
        <dbReference type="ARBA" id="ARBA00022723"/>
    </source>
</evidence>
<comment type="similarity">
    <text evidence="2">Belongs to the peptidase M13 family.</text>
</comment>
<sequence length="709" mass="78112">MKRLLVGAAAAALLCASPALAHDDPIADGGCLDEACDMVALFPQVSPGLTPTGFAGTVAPRYGAWGFDLAGRDTTVDPGDDFFRHANGGYMDALVIPADRTRFGSFDLLRQLSDNRLEAMMAELTAASADPASDEGKVANLYRSYMDEARLEQLDAQPLEPLLAEVRAADSHEALARLMGARQGGFGGSFFGFGISDDARNPDRYAVYVGQSGLGLPNRDYYLSDRYADKKAAYQAYVQTLLTMVGWDQPEAMAQAIVDLETRIAEAHWTPVESRNRDRTYNPMTPAELVSAAPGFDFVSYMNAAGLGEVERLVIRQDTAMPKIAAIFGETPVATLQAWQAFHTADDAAPFLSKRFVDAHFDFRSRELAGQPEQRSRQKRGVSFAEGAMGEALGRLYVAEYFPAESKAQMEELVANLRLAMANRIRGLEWMSEETKLQALDKLEKFGVKIGYPSEWRDYSALEVRPDDLFGNQARAGRFRWEYDLNRLNGPVDDQEWGMTPQTVNAYYSSVKNEIVFPAAILQAPFFDPNADPAVNYGGIGGVIGHEIGHGFDDQGRKSDGDGVLRDWWTPADAQAFEARTARLGAQYDQYEPLPGYRVQGGLTMGENIGDLAGVTLALEAYRLSLDGQPAPVLDGVTGDQRVFYGWAQVWRGAYREDAMKNMVATDPHSPPQFRVIGPLRNIDAWYDAFDVQPDDANYLAPEDRVRLW</sequence>
<evidence type="ECO:0000256" key="1">
    <source>
        <dbReference type="ARBA" id="ARBA00001947"/>
    </source>
</evidence>
<keyword evidence="8" id="KW-0732">Signal</keyword>
<keyword evidence="7" id="KW-0482">Metalloprotease</keyword>
<comment type="cofactor">
    <cofactor evidence="1">
        <name>Zn(2+)</name>
        <dbReference type="ChEBI" id="CHEBI:29105"/>
    </cofactor>
</comment>
<reference evidence="11 12" key="1">
    <citation type="submission" date="2024-09" db="EMBL/GenBank/DDBJ databases">
        <authorList>
            <person name="Sun Q."/>
            <person name="Mori K."/>
        </authorList>
    </citation>
    <scope>NUCLEOTIDE SEQUENCE [LARGE SCALE GENOMIC DNA]</scope>
    <source>
        <strain evidence="11 12">NCAIM B.02621</strain>
    </source>
</reference>
<dbReference type="Proteomes" id="UP001589906">
    <property type="component" value="Unassembled WGS sequence"/>
</dbReference>
<keyword evidence="3" id="KW-0645">Protease</keyword>
<evidence type="ECO:0000256" key="2">
    <source>
        <dbReference type="ARBA" id="ARBA00007357"/>
    </source>
</evidence>
<feature type="domain" description="Peptidase M13 N-terminal" evidence="10">
    <location>
        <begin position="78"/>
        <end position="453"/>
    </location>
</feature>
<dbReference type="CDD" id="cd08662">
    <property type="entry name" value="M13"/>
    <property type="match status" value="1"/>
</dbReference>
<dbReference type="EMBL" id="JBHLSW010000006">
    <property type="protein sequence ID" value="MFC0634126.1"/>
    <property type="molecule type" value="Genomic_DNA"/>
</dbReference>
<evidence type="ECO:0000259" key="10">
    <source>
        <dbReference type="Pfam" id="PF05649"/>
    </source>
</evidence>
<dbReference type="PANTHER" id="PTHR11733">
    <property type="entry name" value="ZINC METALLOPROTEASE FAMILY M13 NEPRILYSIN-RELATED"/>
    <property type="match status" value="1"/>
</dbReference>
<dbReference type="Gene3D" id="1.10.1380.10">
    <property type="entry name" value="Neutral endopeptidase , domain2"/>
    <property type="match status" value="1"/>
</dbReference>
<feature type="signal peptide" evidence="8">
    <location>
        <begin position="1"/>
        <end position="21"/>
    </location>
</feature>
<evidence type="ECO:0000313" key="11">
    <source>
        <dbReference type="EMBL" id="MFC0634126.1"/>
    </source>
</evidence>
<organism evidence="11 12">
    <name type="scientific">Brevundimonas balnearis</name>
    <dbReference type="NCBI Taxonomy" id="1572858"/>
    <lineage>
        <taxon>Bacteria</taxon>
        <taxon>Pseudomonadati</taxon>
        <taxon>Pseudomonadota</taxon>
        <taxon>Alphaproteobacteria</taxon>
        <taxon>Caulobacterales</taxon>
        <taxon>Caulobacteraceae</taxon>
        <taxon>Brevundimonas</taxon>
    </lineage>
</organism>
<dbReference type="InterPro" id="IPR000718">
    <property type="entry name" value="Peptidase_M13"/>
</dbReference>
<dbReference type="RefSeq" id="WP_376836120.1">
    <property type="nucleotide sequence ID" value="NZ_JBHLSW010000006.1"/>
</dbReference>
<proteinExistence type="inferred from homology"/>
<dbReference type="Gene3D" id="3.40.390.10">
    <property type="entry name" value="Collagenase (Catalytic Domain)"/>
    <property type="match status" value="1"/>
</dbReference>
<keyword evidence="12" id="KW-1185">Reference proteome</keyword>
<evidence type="ECO:0000256" key="5">
    <source>
        <dbReference type="ARBA" id="ARBA00022801"/>
    </source>
</evidence>
<accession>A0ABV6R3C4</accession>
<keyword evidence="6" id="KW-0862">Zinc</keyword>
<evidence type="ECO:0000256" key="8">
    <source>
        <dbReference type="SAM" id="SignalP"/>
    </source>
</evidence>
<dbReference type="InterPro" id="IPR042089">
    <property type="entry name" value="Peptidase_M13_dom_2"/>
</dbReference>
<keyword evidence="4" id="KW-0479">Metal-binding</keyword>
<evidence type="ECO:0000256" key="7">
    <source>
        <dbReference type="ARBA" id="ARBA00023049"/>
    </source>
</evidence>
<comment type="caution">
    <text evidence="11">The sequence shown here is derived from an EMBL/GenBank/DDBJ whole genome shotgun (WGS) entry which is preliminary data.</text>
</comment>
<dbReference type="InterPro" id="IPR024079">
    <property type="entry name" value="MetalloPept_cat_dom_sf"/>
</dbReference>
<feature type="domain" description="Peptidase M13 C-terminal" evidence="9">
    <location>
        <begin position="505"/>
        <end position="706"/>
    </location>
</feature>
<evidence type="ECO:0000259" key="9">
    <source>
        <dbReference type="Pfam" id="PF01431"/>
    </source>
</evidence>